<organism evidence="7 8">
    <name type="scientific">Fodinibius salicampi</name>
    <dbReference type="NCBI Taxonomy" id="1920655"/>
    <lineage>
        <taxon>Bacteria</taxon>
        <taxon>Pseudomonadati</taxon>
        <taxon>Balneolota</taxon>
        <taxon>Balneolia</taxon>
        <taxon>Balneolales</taxon>
        <taxon>Balneolaceae</taxon>
        <taxon>Fodinibius</taxon>
    </lineage>
</organism>
<name>A0ABT3Q1S7_9BACT</name>
<dbReference type="InterPro" id="IPR017871">
    <property type="entry name" value="ABC_transporter-like_CS"/>
</dbReference>
<dbReference type="InterPro" id="IPR003439">
    <property type="entry name" value="ABC_transporter-like_ATP-bd"/>
</dbReference>
<dbReference type="PROSITE" id="PS50893">
    <property type="entry name" value="ABC_TRANSPORTER_2"/>
    <property type="match status" value="1"/>
</dbReference>
<dbReference type="CDD" id="cd03230">
    <property type="entry name" value="ABC_DR_subfamily_A"/>
    <property type="match status" value="1"/>
</dbReference>
<keyword evidence="2" id="KW-0813">Transport</keyword>
<proteinExistence type="inferred from homology"/>
<accession>A0ABT3Q1S7</accession>
<dbReference type="Gene3D" id="3.40.50.300">
    <property type="entry name" value="P-loop containing nucleotide triphosphate hydrolases"/>
    <property type="match status" value="1"/>
</dbReference>
<dbReference type="GO" id="GO:0005524">
    <property type="term" value="F:ATP binding"/>
    <property type="evidence" value="ECO:0007669"/>
    <property type="project" value="UniProtKB-KW"/>
</dbReference>
<dbReference type="EMBL" id="JAJNDC010000004">
    <property type="protein sequence ID" value="MCW9714053.1"/>
    <property type="molecule type" value="Genomic_DNA"/>
</dbReference>
<evidence type="ECO:0000256" key="3">
    <source>
        <dbReference type="ARBA" id="ARBA00022458"/>
    </source>
</evidence>
<dbReference type="Proteomes" id="UP001207337">
    <property type="component" value="Unassembled WGS sequence"/>
</dbReference>
<evidence type="ECO:0000256" key="1">
    <source>
        <dbReference type="ARBA" id="ARBA00005417"/>
    </source>
</evidence>
<gene>
    <name evidence="7" type="ORF">LQ318_14165</name>
</gene>
<protein>
    <submittedName>
        <fullName evidence="7">ABC transporter ATP-binding protein</fullName>
    </submittedName>
</protein>
<dbReference type="SMART" id="SM00382">
    <property type="entry name" value="AAA"/>
    <property type="match status" value="1"/>
</dbReference>
<comment type="caution">
    <text evidence="7">The sequence shown here is derived from an EMBL/GenBank/DDBJ whole genome shotgun (WGS) entry which is preliminary data.</text>
</comment>
<dbReference type="InterPro" id="IPR050763">
    <property type="entry name" value="ABC_transporter_ATP-binding"/>
</dbReference>
<feature type="domain" description="ABC transporter" evidence="6">
    <location>
        <begin position="4"/>
        <end position="231"/>
    </location>
</feature>
<keyword evidence="3" id="KW-0536">Nodulation</keyword>
<evidence type="ECO:0000256" key="4">
    <source>
        <dbReference type="ARBA" id="ARBA00022741"/>
    </source>
</evidence>
<comment type="similarity">
    <text evidence="1">Belongs to the ABC transporter superfamily.</text>
</comment>
<evidence type="ECO:0000259" key="6">
    <source>
        <dbReference type="PROSITE" id="PS50893"/>
    </source>
</evidence>
<dbReference type="InterPro" id="IPR027417">
    <property type="entry name" value="P-loop_NTPase"/>
</dbReference>
<evidence type="ECO:0000256" key="2">
    <source>
        <dbReference type="ARBA" id="ARBA00022448"/>
    </source>
</evidence>
<keyword evidence="4" id="KW-0547">Nucleotide-binding</keyword>
<evidence type="ECO:0000313" key="8">
    <source>
        <dbReference type="Proteomes" id="UP001207337"/>
    </source>
</evidence>
<dbReference type="RefSeq" id="WP_265791113.1">
    <property type="nucleotide sequence ID" value="NZ_BAABRS010000004.1"/>
</dbReference>
<dbReference type="SUPFAM" id="SSF52540">
    <property type="entry name" value="P-loop containing nucleoside triphosphate hydrolases"/>
    <property type="match status" value="1"/>
</dbReference>
<evidence type="ECO:0000256" key="5">
    <source>
        <dbReference type="ARBA" id="ARBA00022840"/>
    </source>
</evidence>
<keyword evidence="8" id="KW-1185">Reference proteome</keyword>
<sequence>MKPLVIEHITKSYGKVQALKDVSFEVERGELFGFIGPDGAGKTSLFRILTTLIKPDSGTATVLGMDVIEDYRSIRPKLGYMPGQFALYQDLSVRENMNFFASVFGTTLEENYDLVAPIYSQLEKFEDRLAGALSGGMKQKLALSCALIHKPELLVLDEPTTGVDAVSRQEFWEMLQRLNAEGITVIASTPYMDEAEQCDRVALIDEGKILQIDTPAKVVQSFNKPILAVKATSMYWLIKELRSYQWSHSVQPFGEYVHYTDQREVPNADELKAYLSDAGLSGISIKPTSPDIEDSFIALMQNRNIHE</sequence>
<evidence type="ECO:0000313" key="7">
    <source>
        <dbReference type="EMBL" id="MCW9714053.1"/>
    </source>
</evidence>
<dbReference type="InterPro" id="IPR003593">
    <property type="entry name" value="AAA+_ATPase"/>
</dbReference>
<dbReference type="Pfam" id="PF00005">
    <property type="entry name" value="ABC_tran"/>
    <property type="match status" value="1"/>
</dbReference>
<dbReference type="PROSITE" id="PS00211">
    <property type="entry name" value="ABC_TRANSPORTER_1"/>
    <property type="match status" value="1"/>
</dbReference>
<dbReference type="PANTHER" id="PTHR42711">
    <property type="entry name" value="ABC TRANSPORTER ATP-BINDING PROTEIN"/>
    <property type="match status" value="1"/>
</dbReference>
<keyword evidence="5 7" id="KW-0067">ATP-binding</keyword>
<dbReference type="PANTHER" id="PTHR42711:SF5">
    <property type="entry name" value="ABC TRANSPORTER ATP-BINDING PROTEIN NATA"/>
    <property type="match status" value="1"/>
</dbReference>
<reference evidence="7 8" key="1">
    <citation type="submission" date="2021-11" db="EMBL/GenBank/DDBJ databases">
        <title>Aliifidinibius sp. nov., a new bacterium isolated from saline soil.</title>
        <authorList>
            <person name="Galisteo C."/>
            <person name="De La Haba R."/>
            <person name="Sanchez-Porro C."/>
            <person name="Ventosa A."/>
        </authorList>
    </citation>
    <scope>NUCLEOTIDE SEQUENCE [LARGE SCALE GENOMIC DNA]</scope>
    <source>
        <strain evidence="7 8">KACC 190600</strain>
    </source>
</reference>